<dbReference type="EMBL" id="FMWL01000032">
    <property type="protein sequence ID" value="SCZ82062.1"/>
    <property type="molecule type" value="Genomic_DNA"/>
</dbReference>
<evidence type="ECO:0000313" key="10">
    <source>
        <dbReference type="EMBL" id="SCZ82062.1"/>
    </source>
</evidence>
<dbReference type="RefSeq" id="WP_092593478.1">
    <property type="nucleotide sequence ID" value="NZ_FMWL01000032.1"/>
</dbReference>
<dbReference type="OrthoDB" id="9803970at2"/>
<dbReference type="GO" id="GO:0005524">
    <property type="term" value="F:ATP binding"/>
    <property type="evidence" value="ECO:0007669"/>
    <property type="project" value="UniProtKB-KW"/>
</dbReference>
<keyword evidence="4" id="KW-0805">Transcription regulation</keyword>
<dbReference type="InterPro" id="IPR001789">
    <property type="entry name" value="Sig_transdc_resp-reg_receiver"/>
</dbReference>
<dbReference type="Pfam" id="PF02954">
    <property type="entry name" value="HTH_8"/>
    <property type="match status" value="1"/>
</dbReference>
<dbReference type="Proteomes" id="UP000199208">
    <property type="component" value="Unassembled WGS sequence"/>
</dbReference>
<evidence type="ECO:0000259" key="9">
    <source>
        <dbReference type="PROSITE" id="PS50110"/>
    </source>
</evidence>
<evidence type="ECO:0000259" key="8">
    <source>
        <dbReference type="PROSITE" id="PS50045"/>
    </source>
</evidence>
<keyword evidence="5" id="KW-0804">Transcription</keyword>
<name>A0A1G5S6Q6_9FIRM</name>
<dbReference type="SMART" id="SM00448">
    <property type="entry name" value="REC"/>
    <property type="match status" value="1"/>
</dbReference>
<evidence type="ECO:0000256" key="2">
    <source>
        <dbReference type="ARBA" id="ARBA00022741"/>
    </source>
</evidence>
<keyword evidence="11" id="KW-1185">Reference proteome</keyword>
<evidence type="ECO:0000256" key="5">
    <source>
        <dbReference type="ARBA" id="ARBA00023163"/>
    </source>
</evidence>
<dbReference type="GO" id="GO:0000160">
    <property type="term" value="P:phosphorelay signal transduction system"/>
    <property type="evidence" value="ECO:0007669"/>
    <property type="project" value="InterPro"/>
</dbReference>
<proteinExistence type="predicted"/>
<evidence type="ECO:0000256" key="3">
    <source>
        <dbReference type="ARBA" id="ARBA00022840"/>
    </source>
</evidence>
<dbReference type="PANTHER" id="PTHR32071:SF57">
    <property type="entry name" value="C4-DICARBOXYLATE TRANSPORT TRANSCRIPTIONAL REGULATORY PROTEIN DCTD"/>
    <property type="match status" value="1"/>
</dbReference>
<feature type="modified residue" description="4-aspartylphosphate" evidence="7">
    <location>
        <position position="51"/>
    </location>
</feature>
<dbReference type="Pfam" id="PF00072">
    <property type="entry name" value="Response_reg"/>
    <property type="match status" value="1"/>
</dbReference>
<dbReference type="PROSITE" id="PS00675">
    <property type="entry name" value="SIGMA54_INTERACT_1"/>
    <property type="match status" value="1"/>
</dbReference>
<dbReference type="InterPro" id="IPR025944">
    <property type="entry name" value="Sigma_54_int_dom_CS"/>
</dbReference>
<evidence type="ECO:0000256" key="6">
    <source>
        <dbReference type="ARBA" id="ARBA00024867"/>
    </source>
</evidence>
<reference evidence="10 11" key="1">
    <citation type="submission" date="2016-10" db="EMBL/GenBank/DDBJ databases">
        <authorList>
            <person name="de Groot N.N."/>
        </authorList>
    </citation>
    <scope>NUCLEOTIDE SEQUENCE [LARGE SCALE GENOMIC DNA]</scope>
    <source>
        <strain evidence="10 11">DSM 2784</strain>
    </source>
</reference>
<dbReference type="InterPro" id="IPR011006">
    <property type="entry name" value="CheY-like_superfamily"/>
</dbReference>
<dbReference type="GO" id="GO:0043565">
    <property type="term" value="F:sequence-specific DNA binding"/>
    <property type="evidence" value="ECO:0007669"/>
    <property type="project" value="InterPro"/>
</dbReference>
<dbReference type="AlphaFoldDB" id="A0A1G5S6Q6"/>
<dbReference type="InterPro" id="IPR003593">
    <property type="entry name" value="AAA+_ATPase"/>
</dbReference>
<evidence type="ECO:0000256" key="1">
    <source>
        <dbReference type="ARBA" id="ARBA00018672"/>
    </source>
</evidence>
<feature type="domain" description="Response regulatory" evidence="9">
    <location>
        <begin position="3"/>
        <end position="116"/>
    </location>
</feature>
<dbReference type="Gene3D" id="1.10.8.60">
    <property type="match status" value="1"/>
</dbReference>
<comment type="function">
    <text evidence="6">May play the central regulatory role in sporulation. It may be an element of the effector pathway responsible for the activation of sporulation genes in response to nutritional stress. Spo0A may act in concert with spo0H (a sigma factor) to control the expression of some genes that are critical to the sporulation process.</text>
</comment>
<dbReference type="InterPro" id="IPR027417">
    <property type="entry name" value="P-loop_NTPase"/>
</dbReference>
<feature type="domain" description="Sigma-54 factor interaction" evidence="8">
    <location>
        <begin position="141"/>
        <end position="370"/>
    </location>
</feature>
<dbReference type="SUPFAM" id="SSF46689">
    <property type="entry name" value="Homeodomain-like"/>
    <property type="match status" value="1"/>
</dbReference>
<gene>
    <name evidence="10" type="ORF">SAMN03080599_03318</name>
</gene>
<dbReference type="Gene3D" id="3.40.50.2300">
    <property type="match status" value="1"/>
</dbReference>
<evidence type="ECO:0000256" key="7">
    <source>
        <dbReference type="PROSITE-ProRule" id="PRU00169"/>
    </source>
</evidence>
<evidence type="ECO:0000313" key="11">
    <source>
        <dbReference type="Proteomes" id="UP000199208"/>
    </source>
</evidence>
<dbReference type="InterPro" id="IPR025662">
    <property type="entry name" value="Sigma_54_int_dom_ATP-bd_1"/>
</dbReference>
<dbReference type="GO" id="GO:0006355">
    <property type="term" value="P:regulation of DNA-templated transcription"/>
    <property type="evidence" value="ECO:0007669"/>
    <property type="project" value="InterPro"/>
</dbReference>
<evidence type="ECO:0000256" key="4">
    <source>
        <dbReference type="ARBA" id="ARBA00023015"/>
    </source>
</evidence>
<dbReference type="CDD" id="cd00009">
    <property type="entry name" value="AAA"/>
    <property type="match status" value="1"/>
</dbReference>
<dbReference type="Pfam" id="PF00158">
    <property type="entry name" value="Sigma54_activat"/>
    <property type="match status" value="1"/>
</dbReference>
<dbReference type="PROSITE" id="PS50045">
    <property type="entry name" value="SIGMA54_INTERACT_4"/>
    <property type="match status" value="1"/>
</dbReference>
<accession>A0A1G5S6Q6</accession>
<dbReference type="Gene3D" id="1.10.10.60">
    <property type="entry name" value="Homeodomain-like"/>
    <property type="match status" value="1"/>
</dbReference>
<dbReference type="PROSITE" id="PS00688">
    <property type="entry name" value="SIGMA54_INTERACT_3"/>
    <property type="match status" value="1"/>
</dbReference>
<dbReference type="PANTHER" id="PTHR32071">
    <property type="entry name" value="TRANSCRIPTIONAL REGULATORY PROTEIN"/>
    <property type="match status" value="1"/>
</dbReference>
<dbReference type="PROSITE" id="PS50110">
    <property type="entry name" value="RESPONSE_REGULATORY"/>
    <property type="match status" value="1"/>
</dbReference>
<dbReference type="FunFam" id="3.40.50.300:FF:000006">
    <property type="entry name" value="DNA-binding transcriptional regulator NtrC"/>
    <property type="match status" value="1"/>
</dbReference>
<dbReference type="SUPFAM" id="SSF52540">
    <property type="entry name" value="P-loop containing nucleoside triphosphate hydrolases"/>
    <property type="match status" value="1"/>
</dbReference>
<dbReference type="SUPFAM" id="SSF52172">
    <property type="entry name" value="CheY-like"/>
    <property type="match status" value="1"/>
</dbReference>
<dbReference type="InterPro" id="IPR002197">
    <property type="entry name" value="HTH_Fis"/>
</dbReference>
<dbReference type="Gene3D" id="3.40.50.300">
    <property type="entry name" value="P-loop containing nucleotide triphosphate hydrolases"/>
    <property type="match status" value="1"/>
</dbReference>
<organism evidence="10 11">
    <name type="scientific">Acidaminobacter hydrogenoformans DSM 2784</name>
    <dbReference type="NCBI Taxonomy" id="1120920"/>
    <lineage>
        <taxon>Bacteria</taxon>
        <taxon>Bacillati</taxon>
        <taxon>Bacillota</taxon>
        <taxon>Clostridia</taxon>
        <taxon>Peptostreptococcales</taxon>
        <taxon>Acidaminobacteraceae</taxon>
        <taxon>Acidaminobacter</taxon>
    </lineage>
</organism>
<dbReference type="SMART" id="SM00382">
    <property type="entry name" value="AAA"/>
    <property type="match status" value="1"/>
</dbReference>
<protein>
    <recommendedName>
        <fullName evidence="1">Stage 0 sporulation protein A homolog</fullName>
    </recommendedName>
</protein>
<dbReference type="InterPro" id="IPR058031">
    <property type="entry name" value="AAA_lid_NorR"/>
</dbReference>
<keyword evidence="7" id="KW-0597">Phosphoprotein</keyword>
<keyword evidence="3" id="KW-0067">ATP-binding</keyword>
<dbReference type="InterPro" id="IPR009057">
    <property type="entry name" value="Homeodomain-like_sf"/>
</dbReference>
<sequence>MNKILIVDDEVALCEALEFVLEDEYEVQTLQNPSNIIRIIDAFSPDVVLLDLKIGEANGIDVLKTIKKENPNIEVIIMTAFGSIDSTVEAIKIGAFNYLIKPVKSEELKVFIKKAIEYRNLNNSFNNLRMVIEDEYSIKGVIGRSNKFVKALETIHKIKDFDSTVLILGESGTGKDVIAKALHFESPRRSHNLEIVNCAAIPSNLLESELFGYEKGAFTGADRKRIGRFELAHQGTIFLDEIGEMDLSLQAKILRVVEDMTITPIGSEKRKQINVRVIAATNRDLNELIKSGQFREDLYYRLNVIAISLPPLRERKEDISLFVKYFLDKFNKKFCKNIVGFDIEAYKHLENYYFPGNIRELENLMERIVALSDQTTIDLKLLSNYLDANYDSSKDNQNYLSMKVATPLKTLEKLMIESTLDYFNGNRGKTAAALQISERKLLYKIKEYEFS</sequence>
<dbReference type="InterPro" id="IPR002078">
    <property type="entry name" value="Sigma_54_int"/>
</dbReference>
<keyword evidence="2" id="KW-0547">Nucleotide-binding</keyword>
<dbReference type="STRING" id="1120920.SAMN03080599_03318"/>
<dbReference type="Pfam" id="PF25601">
    <property type="entry name" value="AAA_lid_14"/>
    <property type="match status" value="1"/>
</dbReference>